<name>A0AAV4EIA9_9GAST</name>
<dbReference type="AlphaFoldDB" id="A0AAV4EIA9"/>
<protein>
    <submittedName>
        <fullName evidence="1">Uncharacterized protein</fullName>
    </submittedName>
</protein>
<dbReference type="EMBL" id="BMAT01000140">
    <property type="protein sequence ID" value="GFR60460.1"/>
    <property type="molecule type" value="Genomic_DNA"/>
</dbReference>
<comment type="caution">
    <text evidence="1">The sequence shown here is derived from an EMBL/GenBank/DDBJ whole genome shotgun (WGS) entry which is preliminary data.</text>
</comment>
<dbReference type="Proteomes" id="UP000762676">
    <property type="component" value="Unassembled WGS sequence"/>
</dbReference>
<gene>
    <name evidence="1" type="ORF">ElyMa_000079700</name>
</gene>
<sequence>MRRRKENFQSSLRIAVRTLTHSSRPGREEMEGCERRPKYCVTASRLTCGVTLPSQHARTPRSWRGLGILSEEEKKNSFYYYPLRHINHVGQFHGTLNAVHFQRERFFNVRIQKNSATKSF</sequence>
<accession>A0AAV4EIA9</accession>
<keyword evidence="2" id="KW-1185">Reference proteome</keyword>
<evidence type="ECO:0000313" key="1">
    <source>
        <dbReference type="EMBL" id="GFR60460.1"/>
    </source>
</evidence>
<organism evidence="1 2">
    <name type="scientific">Elysia marginata</name>
    <dbReference type="NCBI Taxonomy" id="1093978"/>
    <lineage>
        <taxon>Eukaryota</taxon>
        <taxon>Metazoa</taxon>
        <taxon>Spiralia</taxon>
        <taxon>Lophotrochozoa</taxon>
        <taxon>Mollusca</taxon>
        <taxon>Gastropoda</taxon>
        <taxon>Heterobranchia</taxon>
        <taxon>Euthyneura</taxon>
        <taxon>Panpulmonata</taxon>
        <taxon>Sacoglossa</taxon>
        <taxon>Placobranchoidea</taxon>
        <taxon>Plakobranchidae</taxon>
        <taxon>Elysia</taxon>
    </lineage>
</organism>
<reference evidence="1 2" key="1">
    <citation type="journal article" date="2021" name="Elife">
        <title>Chloroplast acquisition without the gene transfer in kleptoplastic sea slugs, Plakobranchus ocellatus.</title>
        <authorList>
            <person name="Maeda T."/>
            <person name="Takahashi S."/>
            <person name="Yoshida T."/>
            <person name="Shimamura S."/>
            <person name="Takaki Y."/>
            <person name="Nagai Y."/>
            <person name="Toyoda A."/>
            <person name="Suzuki Y."/>
            <person name="Arimoto A."/>
            <person name="Ishii H."/>
            <person name="Satoh N."/>
            <person name="Nishiyama T."/>
            <person name="Hasebe M."/>
            <person name="Maruyama T."/>
            <person name="Minagawa J."/>
            <person name="Obokata J."/>
            <person name="Shigenobu S."/>
        </authorList>
    </citation>
    <scope>NUCLEOTIDE SEQUENCE [LARGE SCALE GENOMIC DNA]</scope>
</reference>
<proteinExistence type="predicted"/>
<evidence type="ECO:0000313" key="2">
    <source>
        <dbReference type="Proteomes" id="UP000762676"/>
    </source>
</evidence>